<dbReference type="InterPro" id="IPR027396">
    <property type="entry name" value="DsrEFH-like"/>
</dbReference>
<dbReference type="SUPFAM" id="SSF75169">
    <property type="entry name" value="DsrEFH-like"/>
    <property type="match status" value="1"/>
</dbReference>
<evidence type="ECO:0000256" key="4">
    <source>
        <dbReference type="ARBA" id="ARBA00022679"/>
    </source>
</evidence>
<dbReference type="Proteomes" id="UP000191094">
    <property type="component" value="Unassembled WGS sequence"/>
</dbReference>
<organism evidence="5 6">
    <name type="scientific">Lwoffella lincolnii</name>
    <dbReference type="NCBI Taxonomy" id="90241"/>
    <lineage>
        <taxon>Bacteria</taxon>
        <taxon>Pseudomonadati</taxon>
        <taxon>Pseudomonadota</taxon>
        <taxon>Gammaproteobacteria</taxon>
        <taxon>Moraxellales</taxon>
        <taxon>Moraxellaceae</taxon>
        <taxon>Lwoffella</taxon>
    </lineage>
</organism>
<name>A0A1T0CI04_9GAMM</name>
<comment type="similarity">
    <text evidence="2">Belongs to the DsrE/TusD family.</text>
</comment>
<keyword evidence="6" id="KW-1185">Reference proteome</keyword>
<dbReference type="RefSeq" id="WP_078306987.1">
    <property type="nucleotide sequence ID" value="NZ_MUYT01000004.1"/>
</dbReference>
<dbReference type="GO" id="GO:0016783">
    <property type="term" value="F:sulfurtransferase activity"/>
    <property type="evidence" value="ECO:0007669"/>
    <property type="project" value="InterPro"/>
</dbReference>
<dbReference type="PANTHER" id="PTHR34874:SF3">
    <property type="entry name" value="SULFURTRANSFERASE TUSD"/>
    <property type="match status" value="1"/>
</dbReference>
<dbReference type="AlphaFoldDB" id="A0A1T0CI04"/>
<sequence length="130" mass="14508">MLVLMTRPPTHSLAHKALQFCQAYAKQMYADNTLSTELKIFFYGDAASIANRLRWQPDDQINLTQDWQKFAHQHGMTLPVCVSTALARGVCDADNAKRHQLTGDSLATGFKLVGLSELAILMDSHKVVTF</sequence>
<evidence type="ECO:0000256" key="1">
    <source>
        <dbReference type="ARBA" id="ARBA00004496"/>
    </source>
</evidence>
<dbReference type="Pfam" id="PF02635">
    <property type="entry name" value="DsrE"/>
    <property type="match status" value="1"/>
</dbReference>
<protein>
    <submittedName>
        <fullName evidence="5">Uncharacterized protein</fullName>
    </submittedName>
</protein>
<dbReference type="STRING" id="90241.B0682_02815"/>
<keyword evidence="4" id="KW-0808">Transferase</keyword>
<keyword evidence="3" id="KW-0963">Cytoplasm</keyword>
<dbReference type="InterPro" id="IPR003787">
    <property type="entry name" value="Sulphur_relay_DsrE/F-like"/>
</dbReference>
<evidence type="ECO:0000313" key="6">
    <source>
        <dbReference type="Proteomes" id="UP000191094"/>
    </source>
</evidence>
<comment type="caution">
    <text evidence="5">The sequence shown here is derived from an EMBL/GenBank/DDBJ whole genome shotgun (WGS) entry which is preliminary data.</text>
</comment>
<evidence type="ECO:0000256" key="3">
    <source>
        <dbReference type="ARBA" id="ARBA00022490"/>
    </source>
</evidence>
<dbReference type="GO" id="GO:0097163">
    <property type="term" value="F:sulfur carrier activity"/>
    <property type="evidence" value="ECO:0007669"/>
    <property type="project" value="TreeGrafter"/>
</dbReference>
<dbReference type="OrthoDB" id="9787483at2"/>
<dbReference type="PANTHER" id="PTHR34874">
    <property type="entry name" value="PROTEIN YCHN"/>
    <property type="match status" value="1"/>
</dbReference>
<dbReference type="InterPro" id="IPR017463">
    <property type="entry name" value="Sulphur_relay_TusD/DsrE"/>
</dbReference>
<dbReference type="GO" id="GO:1990228">
    <property type="term" value="C:sulfurtransferase complex"/>
    <property type="evidence" value="ECO:0007669"/>
    <property type="project" value="TreeGrafter"/>
</dbReference>
<reference evidence="5 6" key="1">
    <citation type="submission" date="2017-02" db="EMBL/GenBank/DDBJ databases">
        <title>Draft genome sequence of Moraxella lincolnii CCUG 9405T type strain.</title>
        <authorList>
            <person name="Salva-Serra F."/>
            <person name="Engstrom-Jakobsson H."/>
            <person name="Thorell K."/>
            <person name="Jaen-Luchoro D."/>
            <person name="Gonzales-Siles L."/>
            <person name="Karlsson R."/>
            <person name="Yazdan S."/>
            <person name="Boulund F."/>
            <person name="Johnning A."/>
            <person name="Engstrand L."/>
            <person name="Kristiansson E."/>
            <person name="Moore E."/>
        </authorList>
    </citation>
    <scope>NUCLEOTIDE SEQUENCE [LARGE SCALE GENOMIC DNA]</scope>
    <source>
        <strain evidence="5 6">CCUG 9405</strain>
    </source>
</reference>
<comment type="subcellular location">
    <subcellularLocation>
        <location evidence="1">Cytoplasm</location>
    </subcellularLocation>
</comment>
<accession>A0A1T0CI04</accession>
<dbReference type="Gene3D" id="3.40.1260.10">
    <property type="entry name" value="DsrEFH-like"/>
    <property type="match status" value="1"/>
</dbReference>
<evidence type="ECO:0000313" key="5">
    <source>
        <dbReference type="EMBL" id="OOS21964.1"/>
    </source>
</evidence>
<gene>
    <name evidence="5" type="ORF">B0682_02815</name>
</gene>
<dbReference type="EMBL" id="MUYT01000004">
    <property type="protein sequence ID" value="OOS21964.1"/>
    <property type="molecule type" value="Genomic_DNA"/>
</dbReference>
<proteinExistence type="inferred from homology"/>
<dbReference type="NCBIfam" id="TIGR03012">
    <property type="entry name" value="sulf_tusD_dsrE"/>
    <property type="match status" value="1"/>
</dbReference>
<evidence type="ECO:0000256" key="2">
    <source>
        <dbReference type="ARBA" id="ARBA00007067"/>
    </source>
</evidence>
<dbReference type="GO" id="GO:0002143">
    <property type="term" value="P:tRNA wobble position uridine thiolation"/>
    <property type="evidence" value="ECO:0007669"/>
    <property type="project" value="TreeGrafter"/>
</dbReference>